<feature type="compositionally biased region" description="Basic and acidic residues" evidence="1">
    <location>
        <begin position="1"/>
        <end position="11"/>
    </location>
</feature>
<reference evidence="2" key="1">
    <citation type="submission" date="2013-08" db="EMBL/GenBank/DDBJ databases">
        <authorList>
            <person name="Durkin A.S."/>
            <person name="Haft D.R."/>
            <person name="McCorrison J."/>
            <person name="Torralba M."/>
            <person name="Gillis M."/>
            <person name="Haft D.H."/>
            <person name="Methe B."/>
            <person name="Sutton G."/>
            <person name="Nelson K.E."/>
        </authorList>
    </citation>
    <scope>NUCLEOTIDE SEQUENCE [LARGE SCALE GENOMIC DNA]</scope>
    <source>
        <strain evidence="2">F0233</strain>
    </source>
</reference>
<dbReference type="EMBL" id="ACVN02000206">
    <property type="protein sequence ID" value="ERK54783.1"/>
    <property type="molecule type" value="Genomic_DNA"/>
</dbReference>
<gene>
    <name evidence="2" type="ORF">HMPREF0682_2164</name>
</gene>
<organism evidence="2 3">
    <name type="scientific">Propionibacterium acidifaciens F0233</name>
    <dbReference type="NCBI Taxonomy" id="553198"/>
    <lineage>
        <taxon>Bacteria</taxon>
        <taxon>Bacillati</taxon>
        <taxon>Actinomycetota</taxon>
        <taxon>Actinomycetes</taxon>
        <taxon>Propionibacteriales</taxon>
        <taxon>Propionibacteriaceae</taxon>
        <taxon>Propionibacterium</taxon>
    </lineage>
</organism>
<proteinExistence type="predicted"/>
<name>U2RMI6_9ACTN</name>
<dbReference type="AlphaFoldDB" id="U2RMI6"/>
<accession>U2RMI6</accession>
<keyword evidence="3" id="KW-1185">Reference proteome</keyword>
<feature type="region of interest" description="Disordered" evidence="1">
    <location>
        <begin position="1"/>
        <end position="68"/>
    </location>
</feature>
<protein>
    <submittedName>
        <fullName evidence="2">Uncharacterized protein</fullName>
    </submittedName>
</protein>
<evidence type="ECO:0000313" key="3">
    <source>
        <dbReference type="Proteomes" id="UP000017052"/>
    </source>
</evidence>
<sequence length="68" mass="6804">MRARGDGRPCGEGDGSSPPGHARARPGSPIDPRARQAGGADDGGPIGSALRNNRGPETVEPGGLNEMS</sequence>
<comment type="caution">
    <text evidence="2">The sequence shown here is derived from an EMBL/GenBank/DDBJ whole genome shotgun (WGS) entry which is preliminary data.</text>
</comment>
<evidence type="ECO:0000313" key="2">
    <source>
        <dbReference type="EMBL" id="ERK54783.1"/>
    </source>
</evidence>
<evidence type="ECO:0000256" key="1">
    <source>
        <dbReference type="SAM" id="MobiDB-lite"/>
    </source>
</evidence>
<dbReference type="Proteomes" id="UP000017052">
    <property type="component" value="Unassembled WGS sequence"/>
</dbReference>